<protein>
    <submittedName>
        <fullName evidence="1">Uncharacterized protein</fullName>
    </submittedName>
</protein>
<organism evidence="1 2">
    <name type="scientific">Pisolithus tinctorius Marx 270</name>
    <dbReference type="NCBI Taxonomy" id="870435"/>
    <lineage>
        <taxon>Eukaryota</taxon>
        <taxon>Fungi</taxon>
        <taxon>Dikarya</taxon>
        <taxon>Basidiomycota</taxon>
        <taxon>Agaricomycotina</taxon>
        <taxon>Agaricomycetes</taxon>
        <taxon>Agaricomycetidae</taxon>
        <taxon>Boletales</taxon>
        <taxon>Sclerodermatineae</taxon>
        <taxon>Pisolithaceae</taxon>
        <taxon>Pisolithus</taxon>
    </lineage>
</organism>
<reference evidence="1 2" key="1">
    <citation type="submission" date="2014-04" db="EMBL/GenBank/DDBJ databases">
        <authorList>
            <consortium name="DOE Joint Genome Institute"/>
            <person name="Kuo A."/>
            <person name="Kohler A."/>
            <person name="Costa M.D."/>
            <person name="Nagy L.G."/>
            <person name="Floudas D."/>
            <person name="Copeland A."/>
            <person name="Barry K.W."/>
            <person name="Cichocki N."/>
            <person name="Veneault-Fourrey C."/>
            <person name="LaButti K."/>
            <person name="Lindquist E.A."/>
            <person name="Lipzen A."/>
            <person name="Lundell T."/>
            <person name="Morin E."/>
            <person name="Murat C."/>
            <person name="Sun H."/>
            <person name="Tunlid A."/>
            <person name="Henrissat B."/>
            <person name="Grigoriev I.V."/>
            <person name="Hibbett D.S."/>
            <person name="Martin F."/>
            <person name="Nordberg H.P."/>
            <person name="Cantor M.N."/>
            <person name="Hua S.X."/>
        </authorList>
    </citation>
    <scope>NUCLEOTIDE SEQUENCE [LARGE SCALE GENOMIC DNA]</scope>
    <source>
        <strain evidence="1 2">Marx 270</strain>
    </source>
</reference>
<dbReference type="InParanoid" id="A0A0C3ND96"/>
<sequence length="63" mass="7214">MYTWVQLGPIVHTTMTCGEIIRDEISSKSRAPWPGPRSVSRQGREHRYVRVYKEFSDVAAGGY</sequence>
<name>A0A0C3ND96_PISTI</name>
<evidence type="ECO:0000313" key="1">
    <source>
        <dbReference type="EMBL" id="KIN99079.1"/>
    </source>
</evidence>
<keyword evidence="2" id="KW-1185">Reference proteome</keyword>
<accession>A0A0C3ND96</accession>
<gene>
    <name evidence="1" type="ORF">M404DRAFT_824081</name>
</gene>
<evidence type="ECO:0000313" key="2">
    <source>
        <dbReference type="Proteomes" id="UP000054217"/>
    </source>
</evidence>
<dbReference type="AlphaFoldDB" id="A0A0C3ND96"/>
<reference evidence="2" key="2">
    <citation type="submission" date="2015-01" db="EMBL/GenBank/DDBJ databases">
        <title>Evolutionary Origins and Diversification of the Mycorrhizal Mutualists.</title>
        <authorList>
            <consortium name="DOE Joint Genome Institute"/>
            <consortium name="Mycorrhizal Genomics Consortium"/>
            <person name="Kohler A."/>
            <person name="Kuo A."/>
            <person name="Nagy L.G."/>
            <person name="Floudas D."/>
            <person name="Copeland A."/>
            <person name="Barry K.W."/>
            <person name="Cichocki N."/>
            <person name="Veneault-Fourrey C."/>
            <person name="LaButti K."/>
            <person name="Lindquist E.A."/>
            <person name="Lipzen A."/>
            <person name="Lundell T."/>
            <person name="Morin E."/>
            <person name="Murat C."/>
            <person name="Riley R."/>
            <person name="Ohm R."/>
            <person name="Sun H."/>
            <person name="Tunlid A."/>
            <person name="Henrissat B."/>
            <person name="Grigoriev I.V."/>
            <person name="Hibbett D.S."/>
            <person name="Martin F."/>
        </authorList>
    </citation>
    <scope>NUCLEOTIDE SEQUENCE [LARGE SCALE GENOMIC DNA]</scope>
    <source>
        <strain evidence="2">Marx 270</strain>
    </source>
</reference>
<dbReference type="EMBL" id="KN832009">
    <property type="protein sequence ID" value="KIN99079.1"/>
    <property type="molecule type" value="Genomic_DNA"/>
</dbReference>
<dbReference type="HOGENOM" id="CLU_2886785_0_0_1"/>
<proteinExistence type="predicted"/>
<dbReference type="Proteomes" id="UP000054217">
    <property type="component" value="Unassembled WGS sequence"/>
</dbReference>